<dbReference type="RefSeq" id="WP_161337460.1">
    <property type="nucleotide sequence ID" value="NZ_JBHSDG010000002.1"/>
</dbReference>
<dbReference type="Proteomes" id="UP000445696">
    <property type="component" value="Unassembled WGS sequence"/>
</dbReference>
<dbReference type="Pfam" id="PF09365">
    <property type="entry name" value="DUF2461"/>
    <property type="match status" value="1"/>
</dbReference>
<comment type="caution">
    <text evidence="1">The sequence shown here is derived from an EMBL/GenBank/DDBJ whole genome shotgun (WGS) entry which is preliminary data.</text>
</comment>
<organism evidence="1 2">
    <name type="scientific">Sneathiella chungangensis</name>
    <dbReference type="NCBI Taxonomy" id="1418234"/>
    <lineage>
        <taxon>Bacteria</taxon>
        <taxon>Pseudomonadati</taxon>
        <taxon>Pseudomonadota</taxon>
        <taxon>Alphaproteobacteria</taxon>
        <taxon>Sneathiellales</taxon>
        <taxon>Sneathiellaceae</taxon>
        <taxon>Sneathiella</taxon>
    </lineage>
</organism>
<dbReference type="NCBIfam" id="TIGR02453">
    <property type="entry name" value="TIGR02453 family protein"/>
    <property type="match status" value="1"/>
</dbReference>
<proteinExistence type="predicted"/>
<dbReference type="EMBL" id="WTVA01000001">
    <property type="protein sequence ID" value="MZR21050.1"/>
    <property type="molecule type" value="Genomic_DNA"/>
</dbReference>
<protein>
    <submittedName>
        <fullName evidence="1">TIGR02453 family protein</fullName>
    </submittedName>
</protein>
<name>A0A845MCH9_9PROT</name>
<dbReference type="InterPro" id="IPR015996">
    <property type="entry name" value="UCP028451"/>
</dbReference>
<sequence>MTSNFQGFPKDFLRFYAELIENNNREWFNANKQRYKDVVVYPMCDFIEAMAPRLEAIAPMFIADPRPNGGSMFRIYRDVRFSRDPKPYKEHAACQFRHQAGRDAHAPGYYVHLALDGVRFGGGIYLPPAPVLAKIRHAIDERGKEWKGIKADPDFRATFHEGIRGDGLKRAPKNFSIDHPEIEDLRRKTLFVMKPLDDINRITRPDFVDEVEDAFHKATPFMRFLTNAVELPF</sequence>
<evidence type="ECO:0000313" key="1">
    <source>
        <dbReference type="EMBL" id="MZR21050.1"/>
    </source>
</evidence>
<gene>
    <name evidence="1" type="ORF">GQF03_01760</name>
</gene>
<dbReference type="PIRSF" id="PIRSF028451">
    <property type="entry name" value="UCP028451"/>
    <property type="match status" value="1"/>
</dbReference>
<dbReference type="PANTHER" id="PTHR36452">
    <property type="entry name" value="CHROMOSOME 12, WHOLE GENOME SHOTGUN SEQUENCE"/>
    <property type="match status" value="1"/>
</dbReference>
<accession>A0A845MCH9</accession>
<evidence type="ECO:0000313" key="2">
    <source>
        <dbReference type="Proteomes" id="UP000445696"/>
    </source>
</evidence>
<reference evidence="1 2" key="1">
    <citation type="journal article" date="2014" name="Int. J. Syst. Evol. Microbiol.">
        <title>Sneathiella chungangensis sp. nov., isolated from a marine sand, and emended description of the genus Sneathiella.</title>
        <authorList>
            <person name="Siamphan C."/>
            <person name="Kim H."/>
            <person name="Lee J.S."/>
            <person name="Kim W."/>
        </authorList>
    </citation>
    <scope>NUCLEOTIDE SEQUENCE [LARGE SCALE GENOMIC DNA]</scope>
    <source>
        <strain evidence="1 2">KCTC 32476</strain>
    </source>
</reference>
<dbReference type="PANTHER" id="PTHR36452:SF1">
    <property type="entry name" value="DUF2461 DOMAIN-CONTAINING PROTEIN"/>
    <property type="match status" value="1"/>
</dbReference>
<keyword evidence="2" id="KW-1185">Reference proteome</keyword>
<dbReference type="AlphaFoldDB" id="A0A845MCH9"/>
<dbReference type="InterPro" id="IPR012808">
    <property type="entry name" value="CHP02453"/>
</dbReference>
<dbReference type="OrthoDB" id="9794241at2"/>